<dbReference type="KEGG" id="ocy:OSSY52_04190"/>
<dbReference type="Pfam" id="PF01837">
    <property type="entry name" value="HcyBio"/>
    <property type="match status" value="1"/>
</dbReference>
<protein>
    <recommendedName>
        <fullName evidence="1">Homocysteine biosynthesis enzyme sulfur-incorporation domain-containing protein</fullName>
    </recommendedName>
</protein>
<dbReference type="RefSeq" id="WP_190615393.1">
    <property type="nucleotide sequence ID" value="NZ_AP018712.1"/>
</dbReference>
<feature type="domain" description="Homocysteine biosynthesis enzyme sulfur-incorporation" evidence="1">
    <location>
        <begin position="16"/>
        <end position="357"/>
    </location>
</feature>
<evidence type="ECO:0000313" key="3">
    <source>
        <dbReference type="Proteomes" id="UP000516361"/>
    </source>
</evidence>
<reference evidence="2 3" key="1">
    <citation type="submission" date="2018-06" db="EMBL/GenBank/DDBJ databases">
        <title>Genome sequencing of Oceanotoga sp. sy52.</title>
        <authorList>
            <person name="Mori K."/>
        </authorList>
    </citation>
    <scope>NUCLEOTIDE SEQUENCE [LARGE SCALE GENOMIC DNA]</scope>
    <source>
        <strain evidence="3">sy52</strain>
    </source>
</reference>
<dbReference type="InterPro" id="IPR002708">
    <property type="entry name" value="HcyBio"/>
</dbReference>
<proteinExistence type="predicted"/>
<evidence type="ECO:0000259" key="1">
    <source>
        <dbReference type="Pfam" id="PF01837"/>
    </source>
</evidence>
<dbReference type="Proteomes" id="UP000516361">
    <property type="component" value="Chromosome"/>
</dbReference>
<name>A0A7G1G246_9BACT</name>
<accession>A0A7G1G246</accession>
<organism evidence="2 3">
    <name type="scientific">Tepiditoga spiralis</name>
    <dbReference type="NCBI Taxonomy" id="2108365"/>
    <lineage>
        <taxon>Bacteria</taxon>
        <taxon>Thermotogati</taxon>
        <taxon>Thermotogota</taxon>
        <taxon>Thermotogae</taxon>
        <taxon>Petrotogales</taxon>
        <taxon>Petrotogaceae</taxon>
        <taxon>Tepiditoga</taxon>
    </lineage>
</organism>
<evidence type="ECO:0000313" key="2">
    <source>
        <dbReference type="EMBL" id="BBE30278.1"/>
    </source>
</evidence>
<keyword evidence="3" id="KW-1185">Reference proteome</keyword>
<dbReference type="EMBL" id="AP018712">
    <property type="protein sequence ID" value="BBE30278.1"/>
    <property type="molecule type" value="Genomic_DNA"/>
</dbReference>
<dbReference type="AlphaFoldDB" id="A0A7G1G246"/>
<dbReference type="InParanoid" id="A0A7G1G246"/>
<gene>
    <name evidence="2" type="ORF">OSSY52_04190</name>
</gene>
<sequence>MKTYEEINEKISKGEAVVVTAEEIIDIVEEIGIEKTAEYVDVVTTATFGPMCSSGAFLNFGHSNPPIRMQKTYLNGVEAYSGLAAVDSYIGASQESKNKKYGGAHVIHDLISGKKIHLEATSNGTDCYPKKHVDTYITKEDINEAYLFNPRNVYQNYNAATNASDKKIYTYMGTLRPNMGNINYSTTGELSPLLNDPYYKTIGIGTKIFLAGTQGYVSWMGTQFNSSAERNERGVPITPAGTLAVIGDLKKMNKEYIQPVIFKNYGISMFIGIGIPIPILNEEILKYTTIKNEEIQTNIIDYSSGKKIKKVNYKQLQSGMVKINGKEVRTASISNLKKARKIANELKDEIKNGNFLLTKPLEVFPLDKKVKKMKEDD</sequence>